<organism evidence="1 2">
    <name type="scientific">Wenjunlia tyrosinilytica</name>
    <dbReference type="NCBI Taxonomy" id="1544741"/>
    <lineage>
        <taxon>Bacteria</taxon>
        <taxon>Bacillati</taxon>
        <taxon>Actinomycetota</taxon>
        <taxon>Actinomycetes</taxon>
        <taxon>Kitasatosporales</taxon>
        <taxon>Streptomycetaceae</taxon>
        <taxon>Wenjunlia</taxon>
    </lineage>
</organism>
<gene>
    <name evidence="1" type="ORF">GCM10012280_39680</name>
</gene>
<evidence type="ECO:0000313" key="2">
    <source>
        <dbReference type="Proteomes" id="UP000641932"/>
    </source>
</evidence>
<dbReference type="EMBL" id="BMMS01000016">
    <property type="protein sequence ID" value="GGO91544.1"/>
    <property type="molecule type" value="Genomic_DNA"/>
</dbReference>
<name>A0A917ZRP0_9ACTN</name>
<evidence type="ECO:0000313" key="1">
    <source>
        <dbReference type="EMBL" id="GGO91544.1"/>
    </source>
</evidence>
<sequence length="324" mass="35987">MAESPTAAADPLAAPSADPLSRAERFIWLTGRVLEQRRFAHLFRGADPGPVETALSAYANEDGGYGHALEPDVRGPSSQPLPTMTALRLLDELGLCGGQHAERICRWLTTVTNHDGALPAVLPSLRDYPHPPYLRVPDDPPSELLATGAVVGTLHRNEVWHAWLFRATEFCWRAVESLDRTHPYEAEAAVAFLDGVPDRARAERAAARLGRIVRERQLVVLEPRRASVLPVSPGYAPGEHHFAYDYARTPDSLARRWFSDAEMERALDALAAAQEDDGGWPIRWREWAPGTRLEWRPIVTIEALRTLRAYGREPGLSPERAPGR</sequence>
<reference evidence="1" key="2">
    <citation type="submission" date="2020-09" db="EMBL/GenBank/DDBJ databases">
        <authorList>
            <person name="Sun Q."/>
            <person name="Zhou Y."/>
        </authorList>
    </citation>
    <scope>NUCLEOTIDE SEQUENCE</scope>
    <source>
        <strain evidence="1">CGMCC 4.7201</strain>
    </source>
</reference>
<reference evidence="1" key="1">
    <citation type="journal article" date="2014" name="Int. J. Syst. Evol. Microbiol.">
        <title>Complete genome sequence of Corynebacterium casei LMG S-19264T (=DSM 44701T), isolated from a smear-ripened cheese.</title>
        <authorList>
            <consortium name="US DOE Joint Genome Institute (JGI-PGF)"/>
            <person name="Walter F."/>
            <person name="Albersmeier A."/>
            <person name="Kalinowski J."/>
            <person name="Ruckert C."/>
        </authorList>
    </citation>
    <scope>NUCLEOTIDE SEQUENCE</scope>
    <source>
        <strain evidence="1">CGMCC 4.7201</strain>
    </source>
</reference>
<keyword evidence="2" id="KW-1185">Reference proteome</keyword>
<dbReference type="SUPFAM" id="SSF48239">
    <property type="entry name" value="Terpenoid cyclases/Protein prenyltransferases"/>
    <property type="match status" value="1"/>
</dbReference>
<dbReference type="Proteomes" id="UP000641932">
    <property type="component" value="Unassembled WGS sequence"/>
</dbReference>
<proteinExistence type="predicted"/>
<accession>A0A917ZRP0</accession>
<dbReference type="AlphaFoldDB" id="A0A917ZRP0"/>
<comment type="caution">
    <text evidence="1">The sequence shown here is derived from an EMBL/GenBank/DDBJ whole genome shotgun (WGS) entry which is preliminary data.</text>
</comment>
<dbReference type="InterPro" id="IPR008930">
    <property type="entry name" value="Terpenoid_cyclase/PrenylTrfase"/>
</dbReference>
<protein>
    <submittedName>
        <fullName evidence="1">Uncharacterized protein</fullName>
    </submittedName>
</protein>
<dbReference type="RefSeq" id="WP_189133063.1">
    <property type="nucleotide sequence ID" value="NZ_BMMS01000016.1"/>
</dbReference>